<proteinExistence type="predicted"/>
<dbReference type="OrthoDB" id="9801101at2"/>
<evidence type="ECO:0000259" key="2">
    <source>
        <dbReference type="PROSITE" id="PS50110"/>
    </source>
</evidence>
<dbReference type="KEGG" id="ppd:Ppro_3090"/>
<protein>
    <submittedName>
        <fullName evidence="3">Response regulator receiver protein</fullName>
    </submittedName>
</protein>
<dbReference type="PROSITE" id="PS50110">
    <property type="entry name" value="RESPONSE_REGULATORY"/>
    <property type="match status" value="1"/>
</dbReference>
<dbReference type="SMART" id="SM00448">
    <property type="entry name" value="REC"/>
    <property type="match status" value="1"/>
</dbReference>
<dbReference type="InterPro" id="IPR001789">
    <property type="entry name" value="Sig_transdc_resp-reg_receiver"/>
</dbReference>
<dbReference type="Proteomes" id="UP000006732">
    <property type="component" value="Chromosome"/>
</dbReference>
<dbReference type="PANTHER" id="PTHR43228">
    <property type="entry name" value="TWO-COMPONENT RESPONSE REGULATOR"/>
    <property type="match status" value="1"/>
</dbReference>
<dbReference type="STRING" id="338966.Ppro_3090"/>
<dbReference type="PANTHER" id="PTHR43228:SF1">
    <property type="entry name" value="TWO-COMPONENT RESPONSE REGULATOR ARR22"/>
    <property type="match status" value="1"/>
</dbReference>
<dbReference type="AlphaFoldDB" id="A1ATL5"/>
<accession>A1ATL5</accession>
<dbReference type="Gene3D" id="3.40.50.2300">
    <property type="match status" value="1"/>
</dbReference>
<name>A1ATL5_PELPD</name>
<keyword evidence="1" id="KW-0597">Phosphoprotein</keyword>
<reference evidence="3 4" key="1">
    <citation type="submission" date="2006-10" db="EMBL/GenBank/DDBJ databases">
        <title>Complete sequence of chromosome of Pelobacter propionicus DSM 2379.</title>
        <authorList>
            <consortium name="US DOE Joint Genome Institute"/>
            <person name="Copeland A."/>
            <person name="Lucas S."/>
            <person name="Lapidus A."/>
            <person name="Barry K."/>
            <person name="Detter J.C."/>
            <person name="Glavina del Rio T."/>
            <person name="Hammon N."/>
            <person name="Israni S."/>
            <person name="Dalin E."/>
            <person name="Tice H."/>
            <person name="Pitluck S."/>
            <person name="Saunders E."/>
            <person name="Brettin T."/>
            <person name="Bruce D."/>
            <person name="Han C."/>
            <person name="Tapia R."/>
            <person name="Schmutz J."/>
            <person name="Larimer F."/>
            <person name="Land M."/>
            <person name="Hauser L."/>
            <person name="Kyrpides N."/>
            <person name="Kim E."/>
            <person name="Lovley D."/>
            <person name="Richardson P."/>
        </authorList>
    </citation>
    <scope>NUCLEOTIDE SEQUENCE [LARGE SCALE GENOMIC DNA]</scope>
    <source>
        <strain evidence="4">DSM 2379 / NBRC 103807 / OttBd1</strain>
    </source>
</reference>
<dbReference type="InterPro" id="IPR052048">
    <property type="entry name" value="ST_Response_Regulator"/>
</dbReference>
<feature type="domain" description="Response regulatory" evidence="2">
    <location>
        <begin position="4"/>
        <end position="119"/>
    </location>
</feature>
<dbReference type="SUPFAM" id="SSF52172">
    <property type="entry name" value="CheY-like"/>
    <property type="match status" value="1"/>
</dbReference>
<dbReference type="EMBL" id="CP000482">
    <property type="protein sequence ID" value="ABL00686.1"/>
    <property type="molecule type" value="Genomic_DNA"/>
</dbReference>
<dbReference type="eggNOG" id="COG2197">
    <property type="taxonomic scope" value="Bacteria"/>
</dbReference>
<evidence type="ECO:0000256" key="1">
    <source>
        <dbReference type="PROSITE-ProRule" id="PRU00169"/>
    </source>
</evidence>
<dbReference type="Pfam" id="PF00072">
    <property type="entry name" value="Response_reg"/>
    <property type="match status" value="1"/>
</dbReference>
<evidence type="ECO:0000313" key="4">
    <source>
        <dbReference type="Proteomes" id="UP000006732"/>
    </source>
</evidence>
<feature type="modified residue" description="4-aspartylphosphate" evidence="1">
    <location>
        <position position="54"/>
    </location>
</feature>
<keyword evidence="4" id="KW-1185">Reference proteome</keyword>
<dbReference type="HOGENOM" id="CLU_000445_69_15_7"/>
<gene>
    <name evidence="3" type="ordered locus">Ppro_3090</name>
</gene>
<dbReference type="InterPro" id="IPR011006">
    <property type="entry name" value="CheY-like_superfamily"/>
</dbReference>
<dbReference type="GO" id="GO:0000160">
    <property type="term" value="P:phosphorelay signal transduction system"/>
    <property type="evidence" value="ECO:0007669"/>
    <property type="project" value="InterPro"/>
</dbReference>
<organism evidence="3 4">
    <name type="scientific">Pelobacter propionicus (strain DSM 2379 / NBRC 103807 / OttBd1)</name>
    <dbReference type="NCBI Taxonomy" id="338966"/>
    <lineage>
        <taxon>Bacteria</taxon>
        <taxon>Pseudomonadati</taxon>
        <taxon>Thermodesulfobacteriota</taxon>
        <taxon>Desulfuromonadia</taxon>
        <taxon>Desulfuromonadales</taxon>
        <taxon>Desulfuromonadaceae</taxon>
        <taxon>Pelobacter</taxon>
    </lineage>
</organism>
<dbReference type="RefSeq" id="WP_011736918.1">
    <property type="nucleotide sequence ID" value="NC_008609.1"/>
</dbReference>
<sequence>MSQTVMIVDDALFMRKIIRGILEENGYQVVAEAASGIEAMRRLHEHTPDIIILDIILPDANGLDLLSSILGASPSSSVAVCSSIGQEPVIQKALELGAKAFIQKPLTPEKVISALSHMEA</sequence>
<evidence type="ECO:0000313" key="3">
    <source>
        <dbReference type="EMBL" id="ABL00686.1"/>
    </source>
</evidence>